<dbReference type="GO" id="GO:0051301">
    <property type="term" value="P:cell division"/>
    <property type="evidence" value="ECO:0007669"/>
    <property type="project" value="UniProtKB-UniRule"/>
</dbReference>
<comment type="similarity">
    <text evidence="2">Belongs to the cyclin family.</text>
</comment>
<dbReference type="PANTHER" id="PTHR15615:SF108">
    <property type="entry name" value="PROTEIN CNPPD1"/>
    <property type="match status" value="1"/>
</dbReference>
<name>A0AAU9IU89_9CILI</name>
<dbReference type="Pfam" id="PF08613">
    <property type="entry name" value="Cyclin"/>
    <property type="match status" value="1"/>
</dbReference>
<dbReference type="InterPro" id="IPR036915">
    <property type="entry name" value="Cyclin-like_sf"/>
</dbReference>
<dbReference type="EMBL" id="CAJZBQ010000012">
    <property type="protein sequence ID" value="CAG9314805.1"/>
    <property type="molecule type" value="Genomic_DNA"/>
</dbReference>
<dbReference type="Gene3D" id="1.10.472.10">
    <property type="entry name" value="Cyclin-like"/>
    <property type="match status" value="1"/>
</dbReference>
<dbReference type="InterPro" id="IPR012389">
    <property type="entry name" value="Cyclin_P/U"/>
</dbReference>
<dbReference type="SUPFAM" id="SSF47954">
    <property type="entry name" value="Cyclin-like"/>
    <property type="match status" value="1"/>
</dbReference>
<gene>
    <name evidence="3" type="ORF">BSTOLATCC_MIC11800</name>
</gene>
<evidence type="ECO:0000313" key="3">
    <source>
        <dbReference type="EMBL" id="CAG9314805.1"/>
    </source>
</evidence>
<dbReference type="Proteomes" id="UP001162131">
    <property type="component" value="Unassembled WGS sequence"/>
</dbReference>
<comment type="caution">
    <text evidence="3">The sequence shown here is derived from an EMBL/GenBank/DDBJ whole genome shotgun (WGS) entry which is preliminary data.</text>
</comment>
<keyword evidence="4" id="KW-1185">Reference proteome</keyword>
<reference evidence="3" key="1">
    <citation type="submission" date="2021-09" db="EMBL/GenBank/DDBJ databases">
        <authorList>
            <consortium name="AG Swart"/>
            <person name="Singh M."/>
            <person name="Singh A."/>
            <person name="Seah K."/>
            <person name="Emmerich C."/>
        </authorList>
    </citation>
    <scope>NUCLEOTIDE SEQUENCE</scope>
    <source>
        <strain evidence="3">ATCC30299</strain>
    </source>
</reference>
<accession>A0AAU9IU89</accession>
<dbReference type="CDD" id="cd20558">
    <property type="entry name" value="CYCLIN_ScPCL7-like"/>
    <property type="match status" value="1"/>
</dbReference>
<dbReference type="InterPro" id="IPR013922">
    <property type="entry name" value="Cyclin_PHO80-like"/>
</dbReference>
<sequence length="168" mass="19600">MSVVQAVTCMLETYLEQTDPEPSVNLTTYFHSKKPPNISIKNYLRRLEDYMKCSEECYVLALIYIDRITSNERFFVIDSLCIHRLILTGVMIAAKFSEDIYYKNSYYAKVGGISNSELNLLELQFLLLLDFNLFVAEEDYQKYQKTLLEHFGQVSEKDIIEGLTKKCE</sequence>
<evidence type="ECO:0000313" key="4">
    <source>
        <dbReference type="Proteomes" id="UP001162131"/>
    </source>
</evidence>
<keyword evidence="1 2" id="KW-0195">Cyclin</keyword>
<dbReference type="GO" id="GO:0019901">
    <property type="term" value="F:protein kinase binding"/>
    <property type="evidence" value="ECO:0007669"/>
    <property type="project" value="UniProtKB-UniRule"/>
</dbReference>
<dbReference type="PANTHER" id="PTHR15615">
    <property type="match status" value="1"/>
</dbReference>
<evidence type="ECO:0000256" key="1">
    <source>
        <dbReference type="ARBA" id="ARBA00023127"/>
    </source>
</evidence>
<evidence type="ECO:0000256" key="2">
    <source>
        <dbReference type="PIRNR" id="PIRNR027110"/>
    </source>
</evidence>
<dbReference type="PIRSF" id="PIRSF027110">
    <property type="entry name" value="PREG"/>
    <property type="match status" value="1"/>
</dbReference>
<protein>
    <recommendedName>
        <fullName evidence="2">Cyclin</fullName>
    </recommendedName>
</protein>
<organism evidence="3 4">
    <name type="scientific">Blepharisma stoltei</name>
    <dbReference type="NCBI Taxonomy" id="1481888"/>
    <lineage>
        <taxon>Eukaryota</taxon>
        <taxon>Sar</taxon>
        <taxon>Alveolata</taxon>
        <taxon>Ciliophora</taxon>
        <taxon>Postciliodesmatophora</taxon>
        <taxon>Heterotrichea</taxon>
        <taxon>Heterotrichida</taxon>
        <taxon>Blepharismidae</taxon>
        <taxon>Blepharisma</taxon>
    </lineage>
</organism>
<proteinExistence type="inferred from homology"/>
<dbReference type="AlphaFoldDB" id="A0AAU9IU89"/>